<dbReference type="EMBL" id="LSTQ01000011">
    <property type="protein sequence ID" value="OAH29803.1"/>
    <property type="molecule type" value="Genomic_DNA"/>
</dbReference>
<proteinExistence type="predicted"/>
<sequence>MSKSRNIDSEVADALRQMRKISKTGRAENNRSLRPGRNTLRRMDTGELVGAYRQEVVDRHIHGIEDVRWGSLATEFERRELREAAEEARRRAPYDHQDATTAMGTVAAGIVAGSVIAGSFRENSQIENAVNDRANELGAADEPVETQRETSVLSHSEYIADLEEVDAGDDAISAIAYSAELNGDNPEEAMMPSAEEVETDMVSSAVLEEIAEAEDTQAAEM</sequence>
<accession>A0A177ILT7</accession>
<dbReference type="Proteomes" id="UP000076947">
    <property type="component" value="Unassembled WGS sequence"/>
</dbReference>
<reference evidence="2" key="1">
    <citation type="submission" date="2016-02" db="EMBL/GenBank/DDBJ databases">
        <authorList>
            <person name="Kaur G."/>
            <person name="Nair G.R."/>
            <person name="Mayilraj S."/>
        </authorList>
    </citation>
    <scope>NUCLEOTIDE SEQUENCE [LARGE SCALE GENOMIC DNA]</scope>
    <source>
        <strain evidence="2">GA-15</strain>
    </source>
</reference>
<dbReference type="AlphaFoldDB" id="A0A177ILT7"/>
<evidence type="ECO:0000313" key="2">
    <source>
        <dbReference type="Proteomes" id="UP000076947"/>
    </source>
</evidence>
<protein>
    <submittedName>
        <fullName evidence="1">Uncharacterized protein</fullName>
    </submittedName>
</protein>
<keyword evidence="2" id="KW-1185">Reference proteome</keyword>
<gene>
    <name evidence="1" type="ORF">AYJ05_11635</name>
</gene>
<organism evidence="1 2">
    <name type="scientific">Corynebacterium stationis</name>
    <dbReference type="NCBI Taxonomy" id="1705"/>
    <lineage>
        <taxon>Bacteria</taxon>
        <taxon>Bacillati</taxon>
        <taxon>Actinomycetota</taxon>
        <taxon>Actinomycetes</taxon>
        <taxon>Mycobacteriales</taxon>
        <taxon>Corynebacteriaceae</taxon>
        <taxon>Corynebacterium</taxon>
    </lineage>
</organism>
<comment type="caution">
    <text evidence="1">The sequence shown here is derived from an EMBL/GenBank/DDBJ whole genome shotgun (WGS) entry which is preliminary data.</text>
</comment>
<name>A0A177ILT7_9CORY</name>
<evidence type="ECO:0000313" key="1">
    <source>
        <dbReference type="EMBL" id="OAH29803.1"/>
    </source>
</evidence>
<dbReference type="RefSeq" id="WP_066839371.1">
    <property type="nucleotide sequence ID" value="NZ_CAPYLV010000142.1"/>
</dbReference>